<dbReference type="STRING" id="370979.SAMN05443663_10354"/>
<evidence type="ECO:0000313" key="2">
    <source>
        <dbReference type="Proteomes" id="UP000184071"/>
    </source>
</evidence>
<organism evidence="1 2">
    <name type="scientific">Flavobacterium defluvii</name>
    <dbReference type="NCBI Taxonomy" id="370979"/>
    <lineage>
        <taxon>Bacteria</taxon>
        <taxon>Pseudomonadati</taxon>
        <taxon>Bacteroidota</taxon>
        <taxon>Flavobacteriia</taxon>
        <taxon>Flavobacteriales</taxon>
        <taxon>Flavobacteriaceae</taxon>
        <taxon>Flavobacterium</taxon>
    </lineage>
</organism>
<dbReference type="Proteomes" id="UP000184071">
    <property type="component" value="Unassembled WGS sequence"/>
</dbReference>
<sequence>MVILNLPKIENPYHFIKLLTQILSLCCFVFHGNKLALSIPMLCFFKGYISAESIPVLCLLWEQTSFISPNALFFFRVTIQQNQSLVLCLLWEQTSFISPSASFFIRVVSSFLNPCETNLRKYVLKKVT</sequence>
<reference evidence="2" key="1">
    <citation type="submission" date="2016-11" db="EMBL/GenBank/DDBJ databases">
        <authorList>
            <person name="Varghese N."/>
            <person name="Submissions S."/>
        </authorList>
    </citation>
    <scope>NUCLEOTIDE SEQUENCE [LARGE SCALE GENOMIC DNA]</scope>
    <source>
        <strain evidence="2">DSM 17963</strain>
    </source>
</reference>
<accession>A0A1M5KE53</accession>
<dbReference type="EMBL" id="FQWC01000003">
    <property type="protein sequence ID" value="SHG51038.1"/>
    <property type="molecule type" value="Genomic_DNA"/>
</dbReference>
<gene>
    <name evidence="1" type="ORF">SAMN05443663_10354</name>
</gene>
<evidence type="ECO:0000313" key="1">
    <source>
        <dbReference type="EMBL" id="SHG51038.1"/>
    </source>
</evidence>
<name>A0A1M5KE53_9FLAO</name>
<proteinExistence type="predicted"/>
<dbReference type="AlphaFoldDB" id="A0A1M5KE53"/>
<protein>
    <submittedName>
        <fullName evidence="1">Uncharacterized protein</fullName>
    </submittedName>
</protein>
<keyword evidence="2" id="KW-1185">Reference proteome</keyword>